<dbReference type="SMART" id="SM00382">
    <property type="entry name" value="AAA"/>
    <property type="match status" value="1"/>
</dbReference>
<evidence type="ECO:0000256" key="5">
    <source>
        <dbReference type="ARBA" id="ARBA00016942"/>
    </source>
</evidence>
<dbReference type="EMBL" id="JBICCN010000427">
    <property type="protein sequence ID" value="KAL3069778.1"/>
    <property type="molecule type" value="Genomic_DNA"/>
</dbReference>
<comment type="subcellular location">
    <subcellularLocation>
        <location evidence="3">Cytoplasm</location>
    </subcellularLocation>
    <subcellularLocation>
        <location evidence="2">Mitochondrion inner membrane</location>
        <topology evidence="2">Single-pass membrane protein</topology>
    </subcellularLocation>
</comment>
<dbReference type="InterPro" id="IPR003959">
    <property type="entry name" value="ATPase_AAA_core"/>
</dbReference>
<dbReference type="CDD" id="cd00432">
    <property type="entry name" value="Ribosomal_L18_L5e"/>
    <property type="match status" value="1"/>
</dbReference>
<keyword evidence="9" id="KW-0472">Membrane</keyword>
<dbReference type="Pfam" id="PF14204">
    <property type="entry name" value="Ribosomal_L18_c"/>
    <property type="match status" value="1"/>
</dbReference>
<evidence type="ECO:0000256" key="2">
    <source>
        <dbReference type="ARBA" id="ARBA00004434"/>
    </source>
</evidence>
<dbReference type="InterPro" id="IPR057495">
    <property type="entry name" value="AAA_lid_BCS1"/>
</dbReference>
<keyword evidence="7" id="KW-0694">RNA-binding</keyword>
<feature type="domain" description="BCS1 N-terminal" evidence="19">
    <location>
        <begin position="48"/>
        <end position="219"/>
    </location>
</feature>
<dbReference type="InterPro" id="IPR025607">
    <property type="entry name" value="Ribosomal_uL18_C_euk"/>
</dbReference>
<gene>
    <name evidence="20" type="ORF">niasHS_016012</name>
</gene>
<dbReference type="SUPFAM" id="SSF52540">
    <property type="entry name" value="P-loop containing nucleoside triphosphate hydrolases"/>
    <property type="match status" value="1"/>
</dbReference>
<comment type="similarity">
    <text evidence="4">Belongs to the universal ribosomal protein uL18 family.</text>
</comment>
<dbReference type="Pfam" id="PF00004">
    <property type="entry name" value="AAA"/>
    <property type="match status" value="1"/>
</dbReference>
<name>A0ABD2HU07_HETSC</name>
<dbReference type="Pfam" id="PF17144">
    <property type="entry name" value="Ribosomal_L5e"/>
    <property type="match status" value="1"/>
</dbReference>
<dbReference type="PANTHER" id="PTHR23410">
    <property type="entry name" value="RIBOSOMAL PROTEIN L5-RELATED"/>
    <property type="match status" value="1"/>
</dbReference>
<dbReference type="GO" id="GO:0022626">
    <property type="term" value="C:cytosolic ribosome"/>
    <property type="evidence" value="ECO:0007669"/>
    <property type="project" value="UniProtKB-ARBA"/>
</dbReference>
<evidence type="ECO:0000256" key="12">
    <source>
        <dbReference type="ARBA" id="ARBA00022980"/>
    </source>
</evidence>
<evidence type="ECO:0000256" key="4">
    <source>
        <dbReference type="ARBA" id="ARBA00007116"/>
    </source>
</evidence>
<dbReference type="Gene3D" id="3.40.50.300">
    <property type="entry name" value="P-loop containing nucleotide triphosphate hydrolases"/>
    <property type="match status" value="1"/>
</dbReference>
<evidence type="ECO:0000256" key="9">
    <source>
        <dbReference type="ARBA" id="ARBA00022792"/>
    </source>
</evidence>
<dbReference type="GO" id="GO:1990904">
    <property type="term" value="C:ribonucleoprotein complex"/>
    <property type="evidence" value="ECO:0007669"/>
    <property type="project" value="UniProtKB-KW"/>
</dbReference>
<dbReference type="SUPFAM" id="SSF53137">
    <property type="entry name" value="Translational machinery components"/>
    <property type="match status" value="1"/>
</dbReference>
<dbReference type="InterPro" id="IPR003960">
    <property type="entry name" value="ATPase_AAA_CS"/>
</dbReference>
<evidence type="ECO:0000313" key="21">
    <source>
        <dbReference type="Proteomes" id="UP001620645"/>
    </source>
</evidence>
<dbReference type="InterPro" id="IPR005485">
    <property type="entry name" value="Rbsml_uL18_euk_arch"/>
</dbReference>
<dbReference type="FunFam" id="3.30.420.100:FF:000002">
    <property type="entry name" value="60S ribosomal protein L5"/>
    <property type="match status" value="1"/>
</dbReference>
<dbReference type="CDD" id="cd19510">
    <property type="entry name" value="RecA-like_BCS1"/>
    <property type="match status" value="1"/>
</dbReference>
<dbReference type="GO" id="GO:0005743">
    <property type="term" value="C:mitochondrial inner membrane"/>
    <property type="evidence" value="ECO:0007669"/>
    <property type="project" value="UniProtKB-SubCell"/>
</dbReference>
<evidence type="ECO:0000256" key="14">
    <source>
        <dbReference type="ARBA" id="ARBA00032816"/>
    </source>
</evidence>
<evidence type="ECO:0000256" key="15">
    <source>
        <dbReference type="ARBA" id="ARBA00035197"/>
    </source>
</evidence>
<evidence type="ECO:0000259" key="18">
    <source>
        <dbReference type="SMART" id="SM00382"/>
    </source>
</evidence>
<feature type="region of interest" description="Disordered" evidence="17">
    <location>
        <begin position="1"/>
        <end position="20"/>
    </location>
</feature>
<dbReference type="PROSITE" id="PS00674">
    <property type="entry name" value="AAA"/>
    <property type="match status" value="1"/>
</dbReference>
<feature type="domain" description="AAA+ ATPase" evidence="18">
    <location>
        <begin position="250"/>
        <end position="385"/>
    </location>
</feature>
<organism evidence="20 21">
    <name type="scientific">Heterodera schachtii</name>
    <name type="common">Sugarbeet cyst nematode worm</name>
    <name type="synonym">Tylenchus schachtii</name>
    <dbReference type="NCBI Taxonomy" id="97005"/>
    <lineage>
        <taxon>Eukaryota</taxon>
        <taxon>Metazoa</taxon>
        <taxon>Ecdysozoa</taxon>
        <taxon>Nematoda</taxon>
        <taxon>Chromadorea</taxon>
        <taxon>Rhabditida</taxon>
        <taxon>Tylenchina</taxon>
        <taxon>Tylenchomorpha</taxon>
        <taxon>Tylenchoidea</taxon>
        <taxon>Heteroderidae</taxon>
        <taxon>Heteroderinae</taxon>
        <taxon>Heterodera</taxon>
    </lineage>
</organism>
<dbReference type="HAMAP" id="MF_01337_A">
    <property type="entry name" value="Ribosomal_uL18_A"/>
    <property type="match status" value="1"/>
</dbReference>
<evidence type="ECO:0000259" key="19">
    <source>
        <dbReference type="SMART" id="SM01024"/>
    </source>
</evidence>
<feature type="compositionally biased region" description="Low complexity" evidence="17">
    <location>
        <begin position="1"/>
        <end position="16"/>
    </location>
</feature>
<dbReference type="Gene3D" id="3.30.420.100">
    <property type="match status" value="1"/>
</dbReference>
<dbReference type="GO" id="GO:0019843">
    <property type="term" value="F:rRNA binding"/>
    <property type="evidence" value="ECO:0007669"/>
    <property type="project" value="UniProtKB-KW"/>
</dbReference>
<evidence type="ECO:0000256" key="7">
    <source>
        <dbReference type="ARBA" id="ARBA00022730"/>
    </source>
</evidence>
<keyword evidence="12" id="KW-0689">Ribosomal protein</keyword>
<keyword evidence="8" id="KW-0547">Nucleotide-binding</keyword>
<keyword evidence="6" id="KW-0963">Cytoplasm</keyword>
<proteinExistence type="inferred from homology"/>
<keyword evidence="11" id="KW-0067">ATP-binding</keyword>
<accession>A0ABD2HU07</accession>
<dbReference type="GO" id="GO:0016787">
    <property type="term" value="F:hydrolase activity"/>
    <property type="evidence" value="ECO:0007669"/>
    <property type="project" value="UniProtKB-KW"/>
</dbReference>
<dbReference type="PANTHER" id="PTHR23410:SF12">
    <property type="entry name" value="LARGE RIBOSOMAL SUBUNIT PROTEIN UL18"/>
    <property type="match status" value="1"/>
</dbReference>
<evidence type="ECO:0000256" key="16">
    <source>
        <dbReference type="ARBA" id="ARBA00035352"/>
    </source>
</evidence>
<dbReference type="InterPro" id="IPR057268">
    <property type="entry name" value="Ribosomal_L18"/>
</dbReference>
<evidence type="ECO:0000256" key="6">
    <source>
        <dbReference type="ARBA" id="ARBA00022490"/>
    </source>
</evidence>
<keyword evidence="9" id="KW-0999">Mitochondrion inner membrane</keyword>
<reference evidence="20 21" key="1">
    <citation type="submission" date="2024-10" db="EMBL/GenBank/DDBJ databases">
        <authorList>
            <person name="Kim D."/>
        </authorList>
    </citation>
    <scope>NUCLEOTIDE SEQUENCE [LARGE SCALE GENOMIC DNA]</scope>
    <source>
        <strain evidence="20">Taebaek</strain>
    </source>
</reference>
<dbReference type="PRINTS" id="PR00058">
    <property type="entry name" value="RIBOSOMALL5"/>
</dbReference>
<dbReference type="GO" id="GO:0005524">
    <property type="term" value="F:ATP binding"/>
    <property type="evidence" value="ECO:0007669"/>
    <property type="project" value="UniProtKB-KW"/>
</dbReference>
<comment type="function">
    <text evidence="1">Component of the ribosome, a large ribonucleoprotein complex responsible for the synthesis of proteins in the cell. The small ribosomal subunit (SSU) binds messenger RNAs (mRNAs) and translates the encoded message by selecting cognate aminoacyl-transfer RNA (tRNA) molecules. The large subunit (LSU) contains the ribosomal catalytic site termed the peptidyl transferase center (PTC), which catalyzes the formation of peptide bonds, thereby polymerizing the amino acids delivered by tRNAs into a polypeptide chain. The nascent polypeptides leave the ribosome through a tunnel in the LSU and interact with protein factors that function in enzymatic processing, targeting, and the membrane insertion of nascent chains at the exit of the ribosomal tunnel.</text>
</comment>
<dbReference type="InterPro" id="IPR014851">
    <property type="entry name" value="BCS1_N"/>
</dbReference>
<keyword evidence="21" id="KW-1185">Reference proteome</keyword>
<evidence type="ECO:0000256" key="17">
    <source>
        <dbReference type="SAM" id="MobiDB-lite"/>
    </source>
</evidence>
<dbReference type="Proteomes" id="UP001620645">
    <property type="component" value="Unassembled WGS sequence"/>
</dbReference>
<evidence type="ECO:0000256" key="13">
    <source>
        <dbReference type="ARBA" id="ARBA00023274"/>
    </source>
</evidence>
<keyword evidence="9" id="KW-0496">Mitochondrion</keyword>
<dbReference type="SMART" id="SM01024">
    <property type="entry name" value="BCS1_N"/>
    <property type="match status" value="1"/>
</dbReference>
<dbReference type="AlphaFoldDB" id="A0ABD2HU07"/>
<keyword evidence="7" id="KW-0699">rRNA-binding</keyword>
<dbReference type="Pfam" id="PF25426">
    <property type="entry name" value="AAA_lid_BCS1"/>
    <property type="match status" value="1"/>
</dbReference>
<evidence type="ECO:0000256" key="3">
    <source>
        <dbReference type="ARBA" id="ARBA00004496"/>
    </source>
</evidence>
<keyword evidence="10" id="KW-0378">Hydrolase</keyword>
<dbReference type="InterPro" id="IPR003593">
    <property type="entry name" value="AAA+_ATPase"/>
</dbReference>
<evidence type="ECO:0000256" key="8">
    <source>
        <dbReference type="ARBA" id="ARBA00022741"/>
    </source>
</evidence>
<dbReference type="InterPro" id="IPR027417">
    <property type="entry name" value="P-loop_NTPase"/>
</dbReference>
<evidence type="ECO:0000256" key="1">
    <source>
        <dbReference type="ARBA" id="ARBA00004021"/>
    </source>
</evidence>
<evidence type="ECO:0000256" key="10">
    <source>
        <dbReference type="ARBA" id="ARBA00022801"/>
    </source>
</evidence>
<keyword evidence="13" id="KW-0687">Ribonucleoprotein</keyword>
<sequence length="748" mass="84855">MNRFSSIFPSSSSAPSTEAGAPLANAPKGGLFDAFTANPLFSGGAGLMCVGVLFNYGRKLAMVGASVLRRKYVSTLELSNDDQAYQWVLDFINKQSRRKTNQLSVSSTVLISESGKASTQFFFMPGQGQHYLSYGGRLVRVERERTEQMLQRADKRRTPLETVRLTTIGVKPEFWRQLLEKAAKDALSEVETGLAVYTPFGPEWHHFGKPRKKRPLDTIVLDNGIREGIQTDLESFFNSQKWYIDRGVPYRRGYLFYGPPGTGKSSFISALAAHYGYNICMLSLSDRTMDDLRLNHLMNNAPSYSFLLLEDIDNAFVRREDETDKDPAYEGLARVTMSGLLNAIDGVVSAEERVLFMTTNYVGRLDPALIRPGRVDVKQYFGNCTGPMLEQMFAKFFDGASTQMCAKFRDEVSSLDGDFSPASIQGHLLNYKTEPAQAIENIVRQKQMGFVKVVKSRAYFKRFQPKFKRRRQGKTDYYARKRLTVQDKNKYNTPKYRLIVRFTNKDIIAQIAYSRIVGDMVVCSAYGHELPKYGIKVGLTNYAAAYATGLLLARRHLNKLKLDSVYKGKENVDGEDFDVEQEGDNPNPFTCVLDTGLARTTTGAKLFGVMKGVADGGIHVPHSETRFFGYDPEEKKYSAEAHRDRIFGKHVADYMAHLKEEDEEAYKRQFSQFIKNGIESGTLEEMYKNAHEAIRADPSFTKKEPKKPKEQKYWNKKKYTLTERKHRVANRKAYLLHLKNQQEAALEG</sequence>
<comment type="caution">
    <text evidence="20">The sequence shown here is derived from an EMBL/GenBank/DDBJ whole genome shotgun (WGS) entry which is preliminary data.</text>
</comment>
<dbReference type="Pfam" id="PF08740">
    <property type="entry name" value="BCS1_N"/>
    <property type="match status" value="1"/>
</dbReference>
<evidence type="ECO:0000313" key="20">
    <source>
        <dbReference type="EMBL" id="KAL3069778.1"/>
    </source>
</evidence>
<protein>
    <recommendedName>
        <fullName evidence="15">Large ribosomal subunit protein uL18</fullName>
    </recommendedName>
    <alternativeName>
        <fullName evidence="16">60S ribosomal protein L5</fullName>
    </alternativeName>
    <alternativeName>
        <fullName evidence="14">BCS1-like protein</fullName>
    </alternativeName>
    <alternativeName>
        <fullName evidence="5">Mitochondrial chaperone BCS1</fullName>
    </alternativeName>
</protein>
<evidence type="ECO:0000256" key="11">
    <source>
        <dbReference type="ARBA" id="ARBA00022840"/>
    </source>
</evidence>